<organism evidence="5 6">
    <name type="scientific">Mycolicibacterium rhodesiae (strain NBB3)</name>
    <name type="common">Mycobacterium rhodesiae</name>
    <dbReference type="NCBI Taxonomy" id="710685"/>
    <lineage>
        <taxon>Bacteria</taxon>
        <taxon>Bacillati</taxon>
        <taxon>Actinomycetota</taxon>
        <taxon>Actinomycetes</taxon>
        <taxon>Mycobacteriales</taxon>
        <taxon>Mycobacteriaceae</taxon>
        <taxon>Mycolicibacterium</taxon>
    </lineage>
</organism>
<dbReference type="Gene3D" id="3.40.50.300">
    <property type="entry name" value="P-loop containing nucleotide triphosphate hydrolases"/>
    <property type="match status" value="1"/>
</dbReference>
<dbReference type="PATRIC" id="fig|710685.3.peg.5555"/>
<dbReference type="SUPFAM" id="SSF55073">
    <property type="entry name" value="Nucleotide cyclase"/>
    <property type="match status" value="1"/>
</dbReference>
<keyword evidence="2" id="KW-0067">ATP-binding</keyword>
<dbReference type="OrthoDB" id="4017436at2"/>
<dbReference type="CDD" id="cd07302">
    <property type="entry name" value="CHD"/>
    <property type="match status" value="1"/>
</dbReference>
<dbReference type="HOGENOM" id="CLU_000456_0_0_11"/>
<dbReference type="Pfam" id="PF12773">
    <property type="entry name" value="DZR"/>
    <property type="match status" value="1"/>
</dbReference>
<dbReference type="eggNOG" id="COG2114">
    <property type="taxonomic scope" value="Bacteria"/>
</dbReference>
<dbReference type="Pfam" id="PF12680">
    <property type="entry name" value="SnoaL_2"/>
    <property type="match status" value="2"/>
</dbReference>
<dbReference type="GO" id="GO:0005737">
    <property type="term" value="C:cytoplasm"/>
    <property type="evidence" value="ECO:0007669"/>
    <property type="project" value="TreeGrafter"/>
</dbReference>
<dbReference type="InterPro" id="IPR032710">
    <property type="entry name" value="NTF2-like_dom_sf"/>
</dbReference>
<dbReference type="SUPFAM" id="SSF52540">
    <property type="entry name" value="P-loop containing nucleoside triphosphate hydrolases"/>
    <property type="match status" value="1"/>
</dbReference>
<dbReference type="Gene3D" id="1.25.40.10">
    <property type="entry name" value="Tetratricopeptide repeat domain"/>
    <property type="match status" value="1"/>
</dbReference>
<dbReference type="SMART" id="SM00044">
    <property type="entry name" value="CYCc"/>
    <property type="match status" value="1"/>
</dbReference>
<evidence type="ECO:0000259" key="4">
    <source>
        <dbReference type="PROSITE" id="PS50125"/>
    </source>
</evidence>
<evidence type="ECO:0000256" key="3">
    <source>
        <dbReference type="SAM" id="MobiDB-lite"/>
    </source>
</evidence>
<keyword evidence="1" id="KW-0547">Nucleotide-binding</keyword>
<dbReference type="PANTHER" id="PTHR16305:SF28">
    <property type="entry name" value="GUANYLATE CYCLASE DOMAIN-CONTAINING PROTEIN"/>
    <property type="match status" value="1"/>
</dbReference>
<evidence type="ECO:0000313" key="5">
    <source>
        <dbReference type="EMBL" id="AEV76003.1"/>
    </source>
</evidence>
<dbReference type="InterPro" id="IPR041664">
    <property type="entry name" value="AAA_16"/>
</dbReference>
<dbReference type="InterPro" id="IPR027417">
    <property type="entry name" value="P-loop_NTPase"/>
</dbReference>
<dbReference type="Pfam" id="PF00211">
    <property type="entry name" value="Guanylate_cyc"/>
    <property type="match status" value="1"/>
</dbReference>
<dbReference type="GO" id="GO:0009190">
    <property type="term" value="P:cyclic nucleotide biosynthetic process"/>
    <property type="evidence" value="ECO:0007669"/>
    <property type="project" value="InterPro"/>
</dbReference>
<name>G8RJR2_MYCRN</name>
<dbReference type="GO" id="GO:0005524">
    <property type="term" value="F:ATP binding"/>
    <property type="evidence" value="ECO:0007669"/>
    <property type="project" value="UniProtKB-KW"/>
</dbReference>
<dbReference type="STRING" id="710685.MycrhN_5534"/>
<dbReference type="InterPro" id="IPR037401">
    <property type="entry name" value="SnoaL-like"/>
</dbReference>
<dbReference type="Gene3D" id="3.30.70.1230">
    <property type="entry name" value="Nucleotide cyclase"/>
    <property type="match status" value="1"/>
</dbReference>
<dbReference type="InterPro" id="IPR029787">
    <property type="entry name" value="Nucleotide_cyclase"/>
</dbReference>
<dbReference type="PANTHER" id="PTHR16305">
    <property type="entry name" value="TESTICULAR SOLUBLE ADENYLYL CYCLASE"/>
    <property type="match status" value="1"/>
</dbReference>
<protein>
    <submittedName>
        <fullName evidence="5">Adenylate/guanylate cyclase family protein</fullName>
    </submittedName>
</protein>
<dbReference type="EMBL" id="CP003169">
    <property type="protein sequence ID" value="AEV76003.1"/>
    <property type="molecule type" value="Genomic_DNA"/>
</dbReference>
<dbReference type="SUPFAM" id="SSF54427">
    <property type="entry name" value="NTF2-like"/>
    <property type="match status" value="7"/>
</dbReference>
<sequence length="3005" mass="333837">MAENRRACASCGAPNEEDARFCEGCGGSLARICVTCGVEASATARFCRGCGAPLNDQTTQPRMPVAGPVRKTVTVMFADLAGSTTFEERVDPETAREVIGRYHELLRSTAERHRAGVTKYIGDGFMAVWGVPEIGADDAVHAVDAAVELQERFVGLAAQIDESHGVELALRVSVNTGEVVVGADDADLVGDALNVGARLESECPRGRVVVGEETWRATRGHYGYESLGKVHVKGRTAPVAVYQWVARQSETTDTAPFVGRGDEVRRLQAAMDDAVSACAARLVTVIGDPGVGKSRLAAEFTRSQVDARVIEARCVLEGTVALSPLVEVLRALDLENDIPASTPERDRLLRDLHGLADGVPGSVEENFWALRRFVEVLATRTPVVLVLDDIQWADTLLLDFIEHLLEWVKDVPVLVLSLARPELRDIRPELVTVSRWGSEAVHLGGLDAGATAELAARVLGATRLPDELLNRLPSSTGGNPLFVRELIGMLAHDGVLIEESHGWRLTIDVDAITIPPTIHALLASRLERLDATDRRVLEIASVVGSDFSLGPVRALADKGTEGIKLSLNRLRRLELAQPSGAYVGDEPVWRFHHVLIRDVAYRRLLKSDRANLHERLADWVASGGQSVAFDADEMIARHLEAAHSYRRELGTADEHTGDLALRSARHYTTSARRALDRDELVSAGTQAARGAAVAAADGALHAELLLIGCEAYLSAGDVAAGAPLVDDLDRIADESLAPWATCYRCQFVVYTEPERLPDVDTRLQGAIDEFTRRKDSAGLAKAHRVRASARSRLGRIGDCEADLFEALIAARHSGDHRQITAALGAAPGAALWGPSPVPKAGGRCLDVVRMQRMTTAAPSLEATSLRHLAVLELLRGRPDKARKMLADARQVVADLGLRHGLMETELFAGIIESMEGDAVAAEPHFRTALDGFKALGVSADAGQAAALLARMVLAQGRIDEADCYAAESERLAGRNLKTAIGWRAVRAEILAAQERYEEAVALARDAVAVAAGTDLVLDHADACLALRRVLDAAGDTEGANAARAKAEMLYAAKEVTARIGRVPPAASPTPTVTPSETTSSPSRLQVTNQSCAFLPAFVRALHAFDVDGALSAFSDRFVYDDHRRLSGDPITGLVEMRRAIERIFEQYSQFEFRVLAVRGQSLNLLWSRWSDTHGNQTSTLYVNEADDDGRVLYHGRFDEDDFEKAYRELDRRYYAGEGVVFAESGALTTECLSAVNQGDFDRLFGELSRSDLRFEPRSRNAFPARSAEDLRASFESLAAMVASSRTWLATVAWVSPEWAVSRFERTAIGLDDERYSWTRILVIGVRGGLLAALCQFEIDDEAAAFAYAEEQSRGFTSRLAVANLASNTFDIVCLAMRDHDAKGAVRVYSKTFAYDDHRRVSGGPVVGIDAMRTGIAMLCEQYPQLEWRTMAVRGELLELRWARQWDDAGNETSGLMVIEVNRSGQIVYQGRFDEDDFDSAIQELDRRYFAGEGAAFAENGIPSSEAPRAMDRNDFGLLFGELCAPDLIVESRSSRAFPHRSAAELRRGFEELNKFVASKRTWNSACAWLSPTVSVIRLEREAIGHDGETYEWAMLLAAEHADGRLITLCEFDPDDEASAFEYAEVKVRAQAGRLVVANKASETLHTLQRAMQAHDIETSTSCYSEIYDYDDHRTISGGAIDSREAMRAAILHVFDQYTDFEHRVLAVRGERAVLFWSKWSDANGNETVGLFVHECEYDGRITHTARFDENDFDAAYRELDQRYYAGEGAEFAEWGNLATEWVAAVNRGDFEKAFGELTAPGAQMESRSRSPFPDPTVSDLGVSYQDLTTMVASMRTWLSIGHWLSHNLWIARFEREAIGHHGEQYSWTWIVVGEARNGQFVSSCIFDIEDEDAAFAYAEERMRTPASRIGVTNRSVQTADMLYRALNAHDIDEVLKHCAEPFTYDDRRRLTGDPIDGRAEVRAAFERVLAQYSHFESRILAVRGDRLHLHWGRWSDDSGNESAALHVFETDGNGRQVYEGRFDEDDFEGAYCELEKRFIAGEGAAYATPITVSMNWITALNRGEVDRMLTEFCTPDVRFQSRSRSAFPERSGAELGASLRELGAMVSSVRTWNSAVHWMSPDCAVVRMQREAQGLDDERYNWTRIYVAEFRSGLLASLCEFELEDEEAAFAYAEERRRASTSRLAVTNRSSDVVRAIVGAATAQDIDAILAHYSERFEYGDHRRLLGHPVHGLSALREAFERILLQYTHSEWRTLAVRGDTLSFHWSRWSDDSGNETAYLHVFEIGDDGLIVYEGRFDEEDFEGACRELERRYYAGEGAAFAVPGVTATEFEMALNARDYDRMFDELAAPDMRLVNRSRSVFGDRSSAEFRASIEELDSMISSVRTWNSAARWLSPNWSIARQEREAVGIDGEQFAWTRIYVAEIRDGRMASLCQFEPDDEAAAFAYAEERIRASTSRLAVTNRSCESAVAMTSAMHDQDIDGIMSLLSEHLEYDDRRQLSGGPIVSRGEFRAAFERILQQYSRFEARILAVRGDRLNLNWSSWSDISGNETSYLHVFEIGDDGRQIYEGRFDEENFEGAYRELEERFYAGEGAEFAEAGNMLTDFTIAANQGDFDRIFGDLSSPDFHVDNRTRSGFPDRPSAQFRASLDELRNMVTSLRTWSSAVCWVSSSWLVFRLEREALGRDGERFSWTRVVASEINDGRVASMCAFEPEDEDQAFAYAEERAQAAASRLAVTNRASERSHAARQAAQARDVDAMVDCYVESFVYDDRRRLSGNPLGDRRSAAEGILAQYAQFDGRTLAVRGDRLCLSWSRWRNDEGFETEYLIVHEVDDSGRFVYEGRFDEDDFEGAYRELTRRHYEGEGAGIAETGRLADDLTTAMDRGEFDRILTELALPEFRLENRSRSIFPDRSAPEMIAGFEEIGRMVVSTRTWNSAVCWLSPSVLIGGFEREAIGADGERYAWGGINVAVQRDGRFASVCLFDAGDEAAAFAYAEECVRQEQQR</sequence>
<dbReference type="InterPro" id="IPR001054">
    <property type="entry name" value="A/G_cyclase"/>
</dbReference>
<dbReference type="Pfam" id="PF13191">
    <property type="entry name" value="AAA_16"/>
    <property type="match status" value="1"/>
</dbReference>
<keyword evidence="6" id="KW-1185">Reference proteome</keyword>
<reference evidence="5 6" key="1">
    <citation type="submission" date="2011-12" db="EMBL/GenBank/DDBJ databases">
        <title>Complete sequence of Mycobacterium rhodesiae NBB3.</title>
        <authorList>
            <consortium name="US DOE Joint Genome Institute"/>
            <person name="Lucas S."/>
            <person name="Han J."/>
            <person name="Lapidus A."/>
            <person name="Cheng J.-F."/>
            <person name="Goodwin L."/>
            <person name="Pitluck S."/>
            <person name="Peters L."/>
            <person name="Mikhailova N."/>
            <person name="Gu W."/>
            <person name="Detter J.C."/>
            <person name="Han C."/>
            <person name="Tapia R."/>
            <person name="Land M."/>
            <person name="Hauser L."/>
            <person name="Kyrpides N."/>
            <person name="Ivanova N."/>
            <person name="Pagani I."/>
            <person name="Mattes T."/>
            <person name="Holmes A."/>
            <person name="Rutledge P."/>
            <person name="Paulsen I."/>
            <person name="Coleman N."/>
            <person name="Woyke T."/>
        </authorList>
    </citation>
    <scope>NUCLEOTIDE SEQUENCE [LARGE SCALE GENOMIC DNA]</scope>
    <source>
        <strain evidence="5 6">NBB3</strain>
    </source>
</reference>
<proteinExistence type="predicted"/>
<feature type="domain" description="Guanylate cyclase" evidence="4">
    <location>
        <begin position="74"/>
        <end position="200"/>
    </location>
</feature>
<dbReference type="SUPFAM" id="SSF48452">
    <property type="entry name" value="TPR-like"/>
    <property type="match status" value="1"/>
</dbReference>
<feature type="region of interest" description="Disordered" evidence="3">
    <location>
        <begin position="1062"/>
        <end position="1082"/>
    </location>
</feature>
<accession>G8RJR2</accession>
<evidence type="ECO:0000256" key="1">
    <source>
        <dbReference type="ARBA" id="ARBA00022741"/>
    </source>
</evidence>
<dbReference type="Proteomes" id="UP000005442">
    <property type="component" value="Chromosome"/>
</dbReference>
<dbReference type="PROSITE" id="PS50125">
    <property type="entry name" value="GUANYLATE_CYCLASE_2"/>
    <property type="match status" value="1"/>
</dbReference>
<gene>
    <name evidence="5" type="ordered locus">MycrhN_5534</name>
</gene>
<dbReference type="eggNOG" id="COG3899">
    <property type="taxonomic scope" value="Bacteria"/>
</dbReference>
<dbReference type="Gene3D" id="3.10.450.50">
    <property type="match status" value="6"/>
</dbReference>
<dbReference type="KEGG" id="mrh:MycrhN_5534"/>
<dbReference type="GO" id="GO:0004016">
    <property type="term" value="F:adenylate cyclase activity"/>
    <property type="evidence" value="ECO:0007669"/>
    <property type="project" value="TreeGrafter"/>
</dbReference>
<dbReference type="GO" id="GO:0035556">
    <property type="term" value="P:intracellular signal transduction"/>
    <property type="evidence" value="ECO:0007669"/>
    <property type="project" value="InterPro"/>
</dbReference>
<dbReference type="InterPro" id="IPR011990">
    <property type="entry name" value="TPR-like_helical_dom_sf"/>
</dbReference>
<dbReference type="InterPro" id="IPR025874">
    <property type="entry name" value="DZR"/>
</dbReference>
<evidence type="ECO:0000313" key="6">
    <source>
        <dbReference type="Proteomes" id="UP000005442"/>
    </source>
</evidence>
<evidence type="ECO:0000256" key="2">
    <source>
        <dbReference type="ARBA" id="ARBA00022840"/>
    </source>
</evidence>
<dbReference type="RefSeq" id="WP_014213742.1">
    <property type="nucleotide sequence ID" value="NC_016604.1"/>
</dbReference>